<dbReference type="EMBL" id="SWJQ01000293">
    <property type="protein sequence ID" value="TRZ16852.1"/>
    <property type="molecule type" value="Genomic_DNA"/>
</dbReference>
<reference evidence="2" key="1">
    <citation type="submission" date="2019-04" db="EMBL/GenBank/DDBJ databases">
        <title>Genome assembly of Zosterops borbonicus 15179.</title>
        <authorList>
            <person name="Leroy T."/>
            <person name="Anselmetti Y."/>
            <person name="Tilak M.-K."/>
            <person name="Nabholz B."/>
        </authorList>
    </citation>
    <scope>NUCLEOTIDE SEQUENCE</scope>
    <source>
        <strain evidence="2">HGM_15179</strain>
        <tissue evidence="2">Muscle</tissue>
    </source>
</reference>
<dbReference type="AlphaFoldDB" id="A0A8K1GEU4"/>
<proteinExistence type="predicted"/>
<sequence length="169" mass="19715">QQVPSDDNLDLEWTQPRQAPGFSSSWAKNNSYSGTPDRTRKSSPPPQAQEHPASFLFICLLKKLKENKLSWRYGSQPCRQEIMEQIPLEEILKCMEDREVIRDIKRDFTMDKLCFTNLVAFYDGMAALVDKRRVMGVICLIFCKAFDMVPQIILSAKLEKYRFQDWTVQ</sequence>
<gene>
    <name evidence="2" type="ORF">HGM15179_010279</name>
</gene>
<evidence type="ECO:0000313" key="2">
    <source>
        <dbReference type="EMBL" id="TRZ16852.1"/>
    </source>
</evidence>
<feature type="non-terminal residue" evidence="2">
    <location>
        <position position="169"/>
    </location>
</feature>
<feature type="compositionally biased region" description="Polar residues" evidence="1">
    <location>
        <begin position="15"/>
        <end position="36"/>
    </location>
</feature>
<evidence type="ECO:0000313" key="3">
    <source>
        <dbReference type="Proteomes" id="UP000796761"/>
    </source>
</evidence>
<protein>
    <submittedName>
        <fullName evidence="2">Uncharacterized protein</fullName>
    </submittedName>
</protein>
<organism evidence="2 3">
    <name type="scientific">Zosterops borbonicus</name>
    <dbReference type="NCBI Taxonomy" id="364589"/>
    <lineage>
        <taxon>Eukaryota</taxon>
        <taxon>Metazoa</taxon>
        <taxon>Chordata</taxon>
        <taxon>Craniata</taxon>
        <taxon>Vertebrata</taxon>
        <taxon>Euteleostomi</taxon>
        <taxon>Archelosauria</taxon>
        <taxon>Archosauria</taxon>
        <taxon>Dinosauria</taxon>
        <taxon>Saurischia</taxon>
        <taxon>Theropoda</taxon>
        <taxon>Coelurosauria</taxon>
        <taxon>Aves</taxon>
        <taxon>Neognathae</taxon>
        <taxon>Neoaves</taxon>
        <taxon>Telluraves</taxon>
        <taxon>Australaves</taxon>
        <taxon>Passeriformes</taxon>
        <taxon>Sylvioidea</taxon>
        <taxon>Zosteropidae</taxon>
        <taxon>Zosterops</taxon>
    </lineage>
</organism>
<feature type="region of interest" description="Disordered" evidence="1">
    <location>
        <begin position="1"/>
        <end position="50"/>
    </location>
</feature>
<accession>A0A8K1GEU4</accession>
<dbReference type="Proteomes" id="UP000796761">
    <property type="component" value="Unassembled WGS sequence"/>
</dbReference>
<keyword evidence="3" id="KW-1185">Reference proteome</keyword>
<name>A0A8K1GEU4_9PASS</name>
<dbReference type="OrthoDB" id="10446466at2759"/>
<evidence type="ECO:0000256" key="1">
    <source>
        <dbReference type="SAM" id="MobiDB-lite"/>
    </source>
</evidence>
<comment type="caution">
    <text evidence="2">The sequence shown here is derived from an EMBL/GenBank/DDBJ whole genome shotgun (WGS) entry which is preliminary data.</text>
</comment>